<keyword evidence="2" id="KW-0853">WD repeat</keyword>
<keyword evidence="4" id="KW-1185">Reference proteome</keyword>
<dbReference type="InterPro" id="IPR036322">
    <property type="entry name" value="WD40_repeat_dom_sf"/>
</dbReference>
<sequence length="367" mass="41468">MTDKSYLYDVVAGSYDGYIYGMSALIENNSDSPNTYKSTLVQQFVERAHSTHIKVLSSSWPQLATAGIDDVINLYNLETLREVGTLHQHLSKIQHMQFLPSSHLISLSEDGDLIVWDTHSWRPIRTLALGEKGKSFTYFSVHPSEKLLFAISPSDSILALCDLRTARCAYSMKLKDRPVEIECSPCGDMYALVHSNTLSLYGMHSMDAVCSLHLRDNVEINCVMFLSKNMLAFGGEIDFIKIVTIDKFVTNESEFEAHENRVKSLKGTLPFLFSSSTDGKVKVWYLKDATRIDLQLIGEINLGVRLTSLTVSCISEFISNDTDRDELQAISYEDKFKKMALYYKRKNYKTRNRTGVCAVTSSNYTVC</sequence>
<proteinExistence type="predicted"/>
<dbReference type="Pfam" id="PF00400">
    <property type="entry name" value="WD40"/>
    <property type="match status" value="2"/>
</dbReference>
<feature type="repeat" description="WD" evidence="2">
    <location>
        <begin position="86"/>
        <end position="126"/>
    </location>
</feature>
<dbReference type="InterPro" id="IPR051959">
    <property type="entry name" value="PAK1-Kinase_Regulator"/>
</dbReference>
<dbReference type="AlphaFoldDB" id="A0AAV7JU29"/>
<accession>A0AAV7JU29</accession>
<protein>
    <submittedName>
        <fullName evidence="3">P21-activated protein kinase-interacting protein 1</fullName>
    </submittedName>
</protein>
<dbReference type="PANTHER" id="PTHR44675">
    <property type="entry name" value="PAK1 INTERACTING PROTEIN 1"/>
    <property type="match status" value="1"/>
</dbReference>
<gene>
    <name evidence="3" type="ORF">LOD99_4500</name>
</gene>
<dbReference type="InterPro" id="IPR001680">
    <property type="entry name" value="WD40_rpt"/>
</dbReference>
<dbReference type="Gene3D" id="2.130.10.10">
    <property type="entry name" value="YVTN repeat-like/Quinoprotein amine dehydrogenase"/>
    <property type="match status" value="2"/>
</dbReference>
<comment type="function">
    <text evidence="1">Negatively regulates the PAK1 kinase. PAK1 is a member of the PAK kinase family, which has been shown to play a positive role in the regulation of signaling pathways involving MAPK8 and RELA. PAK1 exists as an inactive homodimer, which is activated by binding of small GTPases such as CDC42 to an N-terminal regulatory domain. PAK1IP1 also binds to the N-terminus of PAK1, and inhibits the specific activation of PAK1 by CDC42. May be involved in ribosomal large subunit assembly.</text>
</comment>
<dbReference type="InterPro" id="IPR015943">
    <property type="entry name" value="WD40/YVTN_repeat-like_dom_sf"/>
</dbReference>
<dbReference type="GO" id="GO:0016301">
    <property type="term" value="F:kinase activity"/>
    <property type="evidence" value="ECO:0007669"/>
    <property type="project" value="UniProtKB-KW"/>
</dbReference>
<dbReference type="PANTHER" id="PTHR44675:SF1">
    <property type="entry name" value="P21-ACTIVATED PROTEIN KINASE-INTERACTING PROTEIN 1"/>
    <property type="match status" value="1"/>
</dbReference>
<organism evidence="3 4">
    <name type="scientific">Oopsacas minuta</name>
    <dbReference type="NCBI Taxonomy" id="111878"/>
    <lineage>
        <taxon>Eukaryota</taxon>
        <taxon>Metazoa</taxon>
        <taxon>Porifera</taxon>
        <taxon>Hexactinellida</taxon>
        <taxon>Hexasterophora</taxon>
        <taxon>Lyssacinosida</taxon>
        <taxon>Leucopsacidae</taxon>
        <taxon>Oopsacas</taxon>
    </lineage>
</organism>
<reference evidence="3 4" key="1">
    <citation type="journal article" date="2023" name="BMC Biol.">
        <title>The compact genome of the sponge Oopsacas minuta (Hexactinellida) is lacking key metazoan core genes.</title>
        <authorList>
            <person name="Santini S."/>
            <person name="Schenkelaars Q."/>
            <person name="Jourda C."/>
            <person name="Duchesne M."/>
            <person name="Belahbib H."/>
            <person name="Rocher C."/>
            <person name="Selva M."/>
            <person name="Riesgo A."/>
            <person name="Vervoort M."/>
            <person name="Leys S.P."/>
            <person name="Kodjabachian L."/>
            <person name="Le Bivic A."/>
            <person name="Borchiellini C."/>
            <person name="Claverie J.M."/>
            <person name="Renard E."/>
        </authorList>
    </citation>
    <scope>NUCLEOTIDE SEQUENCE [LARGE SCALE GENOMIC DNA]</scope>
    <source>
        <strain evidence="3">SPO-2</strain>
    </source>
</reference>
<evidence type="ECO:0000313" key="4">
    <source>
        <dbReference type="Proteomes" id="UP001165289"/>
    </source>
</evidence>
<keyword evidence="3" id="KW-0418">Kinase</keyword>
<name>A0AAV7JU29_9METZ</name>
<dbReference type="PROSITE" id="PS50082">
    <property type="entry name" value="WD_REPEATS_2"/>
    <property type="match status" value="2"/>
</dbReference>
<dbReference type="Proteomes" id="UP001165289">
    <property type="component" value="Unassembled WGS sequence"/>
</dbReference>
<dbReference type="SMART" id="SM00320">
    <property type="entry name" value="WD40"/>
    <property type="match status" value="4"/>
</dbReference>
<dbReference type="SUPFAM" id="SSF50978">
    <property type="entry name" value="WD40 repeat-like"/>
    <property type="match status" value="1"/>
</dbReference>
<feature type="repeat" description="WD" evidence="2">
    <location>
        <begin position="255"/>
        <end position="294"/>
    </location>
</feature>
<evidence type="ECO:0000256" key="2">
    <source>
        <dbReference type="PROSITE-ProRule" id="PRU00221"/>
    </source>
</evidence>
<dbReference type="EMBL" id="JAKMXF010000300">
    <property type="protein sequence ID" value="KAI6651955.1"/>
    <property type="molecule type" value="Genomic_DNA"/>
</dbReference>
<keyword evidence="3" id="KW-0808">Transferase</keyword>
<evidence type="ECO:0000256" key="1">
    <source>
        <dbReference type="ARBA" id="ARBA00045213"/>
    </source>
</evidence>
<evidence type="ECO:0000313" key="3">
    <source>
        <dbReference type="EMBL" id="KAI6651955.1"/>
    </source>
</evidence>
<comment type="caution">
    <text evidence="3">The sequence shown here is derived from an EMBL/GenBank/DDBJ whole genome shotgun (WGS) entry which is preliminary data.</text>
</comment>